<reference evidence="5 6" key="1">
    <citation type="submission" date="2020-08" db="EMBL/GenBank/DDBJ databases">
        <title>Sequencing the genomes of 1000 actinobacteria strains.</title>
        <authorList>
            <person name="Klenk H.-P."/>
        </authorList>
    </citation>
    <scope>NUCLEOTIDE SEQUENCE [LARGE SCALE GENOMIC DNA]</scope>
    <source>
        <strain evidence="5 6">DSM 44320</strain>
    </source>
</reference>
<dbReference type="CDD" id="cd07377">
    <property type="entry name" value="WHTH_GntR"/>
    <property type="match status" value="1"/>
</dbReference>
<dbReference type="InterPro" id="IPR036390">
    <property type="entry name" value="WH_DNA-bd_sf"/>
</dbReference>
<dbReference type="InterPro" id="IPR050679">
    <property type="entry name" value="Bact_HTH_transcr_reg"/>
</dbReference>
<dbReference type="GO" id="GO:0003677">
    <property type="term" value="F:DNA binding"/>
    <property type="evidence" value="ECO:0007669"/>
    <property type="project" value="UniProtKB-KW"/>
</dbReference>
<feature type="domain" description="HTH gntR-type" evidence="4">
    <location>
        <begin position="7"/>
        <end position="75"/>
    </location>
</feature>
<dbReference type="Gene3D" id="1.10.10.10">
    <property type="entry name" value="Winged helix-like DNA-binding domain superfamily/Winged helix DNA-binding domain"/>
    <property type="match status" value="1"/>
</dbReference>
<dbReference type="SUPFAM" id="SSF46785">
    <property type="entry name" value="Winged helix' DNA-binding domain"/>
    <property type="match status" value="1"/>
</dbReference>
<keyword evidence="3" id="KW-0804">Transcription</keyword>
<keyword evidence="6" id="KW-1185">Reference proteome</keyword>
<dbReference type="InterPro" id="IPR000524">
    <property type="entry name" value="Tscrpt_reg_HTH_GntR"/>
</dbReference>
<name>A0A7W5YPC8_9ACTN</name>
<dbReference type="PROSITE" id="PS50949">
    <property type="entry name" value="HTH_GNTR"/>
    <property type="match status" value="1"/>
</dbReference>
<evidence type="ECO:0000259" key="4">
    <source>
        <dbReference type="PROSITE" id="PS50949"/>
    </source>
</evidence>
<dbReference type="GO" id="GO:0045892">
    <property type="term" value="P:negative regulation of DNA-templated transcription"/>
    <property type="evidence" value="ECO:0007669"/>
    <property type="project" value="TreeGrafter"/>
</dbReference>
<evidence type="ECO:0000256" key="2">
    <source>
        <dbReference type="ARBA" id="ARBA00023125"/>
    </source>
</evidence>
<dbReference type="Pfam" id="PF00392">
    <property type="entry name" value="GntR"/>
    <property type="match status" value="1"/>
</dbReference>
<protein>
    <submittedName>
        <fullName evidence="5">DNA-binding GntR family transcriptional regulator</fullName>
    </submittedName>
</protein>
<dbReference type="PANTHER" id="PTHR44846">
    <property type="entry name" value="MANNOSYL-D-GLYCERATE TRANSPORT/METABOLISM SYSTEM REPRESSOR MNGR-RELATED"/>
    <property type="match status" value="1"/>
</dbReference>
<keyword evidence="1" id="KW-0805">Transcription regulation</keyword>
<evidence type="ECO:0000313" key="6">
    <source>
        <dbReference type="Proteomes" id="UP000579945"/>
    </source>
</evidence>
<dbReference type="AlphaFoldDB" id="A0A7W5YPC8"/>
<dbReference type="InterPro" id="IPR036388">
    <property type="entry name" value="WH-like_DNA-bd_sf"/>
</dbReference>
<proteinExistence type="predicted"/>
<keyword evidence="2 5" id="KW-0238">DNA-binding</keyword>
<dbReference type="RefSeq" id="WP_183650178.1">
    <property type="nucleotide sequence ID" value="NZ_JACIBV010000001.1"/>
</dbReference>
<evidence type="ECO:0000313" key="5">
    <source>
        <dbReference type="EMBL" id="MBB3728347.1"/>
    </source>
</evidence>
<organism evidence="5 6">
    <name type="scientific">Nonomuraea dietziae</name>
    <dbReference type="NCBI Taxonomy" id="65515"/>
    <lineage>
        <taxon>Bacteria</taxon>
        <taxon>Bacillati</taxon>
        <taxon>Actinomycetota</taxon>
        <taxon>Actinomycetes</taxon>
        <taxon>Streptosporangiales</taxon>
        <taxon>Streptosporangiaceae</taxon>
        <taxon>Nonomuraea</taxon>
    </lineage>
</organism>
<evidence type="ECO:0000256" key="1">
    <source>
        <dbReference type="ARBA" id="ARBA00023015"/>
    </source>
</evidence>
<accession>A0A7W5YPC8</accession>
<dbReference type="EMBL" id="JACIBV010000001">
    <property type="protein sequence ID" value="MBB3728347.1"/>
    <property type="molecule type" value="Genomic_DNA"/>
</dbReference>
<gene>
    <name evidence="5" type="ORF">FHR33_004207</name>
</gene>
<evidence type="ECO:0000256" key="3">
    <source>
        <dbReference type="ARBA" id="ARBA00023163"/>
    </source>
</evidence>
<dbReference type="SMART" id="SM00345">
    <property type="entry name" value="HTH_GNTR"/>
    <property type="match status" value="1"/>
</dbReference>
<dbReference type="Proteomes" id="UP000579945">
    <property type="component" value="Unassembled WGS sequence"/>
</dbReference>
<dbReference type="GO" id="GO:0003700">
    <property type="term" value="F:DNA-binding transcription factor activity"/>
    <property type="evidence" value="ECO:0007669"/>
    <property type="project" value="InterPro"/>
</dbReference>
<dbReference type="GeneID" id="95390583"/>
<comment type="caution">
    <text evidence="5">The sequence shown here is derived from an EMBL/GenBank/DDBJ whole genome shotgun (WGS) entry which is preliminary data.</text>
</comment>
<dbReference type="PANTHER" id="PTHR44846:SF17">
    <property type="entry name" value="GNTR-FAMILY TRANSCRIPTIONAL REGULATOR"/>
    <property type="match status" value="1"/>
</dbReference>
<sequence>MVEKSGRPAYLQIVDDLSEQILRGTLAPGDALPSIAQLGERYDVSASVIKSAVSVLRTQGLVVGQQGKGVFVSETPPATGPADDIDSEVLAQLADMRRTLKELGDRLAALESTVFPKPKRSR</sequence>